<organism evidence="8 9">
    <name type="scientific">Amanita thiersii Skay4041</name>
    <dbReference type="NCBI Taxonomy" id="703135"/>
    <lineage>
        <taxon>Eukaryota</taxon>
        <taxon>Fungi</taxon>
        <taxon>Dikarya</taxon>
        <taxon>Basidiomycota</taxon>
        <taxon>Agaricomycotina</taxon>
        <taxon>Agaricomycetes</taxon>
        <taxon>Agaricomycetidae</taxon>
        <taxon>Agaricales</taxon>
        <taxon>Pluteineae</taxon>
        <taxon>Amanitaceae</taxon>
        <taxon>Amanita</taxon>
    </lineage>
</organism>
<dbReference type="EMBL" id="KZ301996">
    <property type="protein sequence ID" value="PFH50852.1"/>
    <property type="molecule type" value="Genomic_DNA"/>
</dbReference>
<dbReference type="FunFam" id="1.20.1250.20:FF:000068">
    <property type="entry name" value="MFS general substrate transporter"/>
    <property type="match status" value="1"/>
</dbReference>
<keyword evidence="4 6" id="KW-1133">Transmembrane helix</keyword>
<evidence type="ECO:0000313" key="9">
    <source>
        <dbReference type="Proteomes" id="UP000242287"/>
    </source>
</evidence>
<dbReference type="PANTHER" id="PTHR43791">
    <property type="entry name" value="PERMEASE-RELATED"/>
    <property type="match status" value="1"/>
</dbReference>
<evidence type="ECO:0000256" key="6">
    <source>
        <dbReference type="SAM" id="Phobius"/>
    </source>
</evidence>
<feature type="transmembrane region" description="Helical" evidence="6">
    <location>
        <begin position="181"/>
        <end position="203"/>
    </location>
</feature>
<proteinExistence type="predicted"/>
<evidence type="ECO:0000256" key="4">
    <source>
        <dbReference type="ARBA" id="ARBA00022989"/>
    </source>
</evidence>
<feature type="transmembrane region" description="Helical" evidence="6">
    <location>
        <begin position="114"/>
        <end position="136"/>
    </location>
</feature>
<name>A0A2A9NT40_9AGAR</name>
<dbReference type="FunFam" id="1.20.1250.20:FF:000034">
    <property type="entry name" value="MFS general substrate transporter"/>
    <property type="match status" value="1"/>
</dbReference>
<feature type="domain" description="Major facilitator superfamily (MFS) profile" evidence="7">
    <location>
        <begin position="20"/>
        <end position="449"/>
    </location>
</feature>
<evidence type="ECO:0000313" key="8">
    <source>
        <dbReference type="EMBL" id="PFH50852.1"/>
    </source>
</evidence>
<feature type="transmembrane region" description="Helical" evidence="6">
    <location>
        <begin position="148"/>
        <end position="169"/>
    </location>
</feature>
<dbReference type="InterPro" id="IPR020846">
    <property type="entry name" value="MFS_dom"/>
</dbReference>
<feature type="transmembrane region" description="Helical" evidence="6">
    <location>
        <begin position="423"/>
        <end position="444"/>
    </location>
</feature>
<keyword evidence="5 6" id="KW-0472">Membrane</keyword>
<keyword evidence="3 6" id="KW-0812">Transmembrane</keyword>
<evidence type="ECO:0000256" key="5">
    <source>
        <dbReference type="ARBA" id="ARBA00023136"/>
    </source>
</evidence>
<feature type="transmembrane region" description="Helical" evidence="6">
    <location>
        <begin position="304"/>
        <end position="321"/>
    </location>
</feature>
<dbReference type="SUPFAM" id="SSF103473">
    <property type="entry name" value="MFS general substrate transporter"/>
    <property type="match status" value="1"/>
</dbReference>
<comment type="subcellular location">
    <subcellularLocation>
        <location evidence="1">Membrane</location>
        <topology evidence="1">Multi-pass membrane protein</topology>
    </subcellularLocation>
</comment>
<dbReference type="STRING" id="703135.A0A2A9NT40"/>
<keyword evidence="9" id="KW-1185">Reference proteome</keyword>
<dbReference type="Proteomes" id="UP000242287">
    <property type="component" value="Unassembled WGS sequence"/>
</dbReference>
<dbReference type="InterPro" id="IPR036259">
    <property type="entry name" value="MFS_trans_sf"/>
</dbReference>
<feature type="transmembrane region" description="Helical" evidence="6">
    <location>
        <begin position="328"/>
        <end position="349"/>
    </location>
</feature>
<dbReference type="AlphaFoldDB" id="A0A2A9NT40"/>
<feature type="transmembrane region" description="Helical" evidence="6">
    <location>
        <begin position="389"/>
        <end position="411"/>
    </location>
</feature>
<gene>
    <name evidence="8" type="ORF">AMATHDRAFT_192456</name>
</gene>
<dbReference type="OrthoDB" id="9971669at2759"/>
<dbReference type="CDD" id="cd17327">
    <property type="entry name" value="MFS_FEN2_like"/>
    <property type="match status" value="1"/>
</dbReference>
<evidence type="ECO:0000259" key="7">
    <source>
        <dbReference type="PROSITE" id="PS50850"/>
    </source>
</evidence>
<feature type="transmembrane region" description="Helical" evidence="6">
    <location>
        <begin position="89"/>
        <end position="108"/>
    </location>
</feature>
<accession>A0A2A9NT40</accession>
<protein>
    <recommendedName>
        <fullName evidence="7">Major facilitator superfamily (MFS) profile domain-containing protein</fullName>
    </recommendedName>
</protein>
<reference evidence="8 9" key="1">
    <citation type="submission" date="2014-02" db="EMBL/GenBank/DDBJ databases">
        <title>Transposable element dynamics among asymbiotic and ectomycorrhizal Amanita fungi.</title>
        <authorList>
            <consortium name="DOE Joint Genome Institute"/>
            <person name="Hess J."/>
            <person name="Skrede I."/>
            <person name="Wolfe B."/>
            <person name="LaButti K."/>
            <person name="Ohm R.A."/>
            <person name="Grigoriev I.V."/>
            <person name="Pringle A."/>
        </authorList>
    </citation>
    <scope>NUCLEOTIDE SEQUENCE [LARGE SCALE GENOMIC DNA]</scope>
    <source>
        <strain evidence="8 9">SKay4041</strain>
    </source>
</reference>
<dbReference type="Pfam" id="PF07690">
    <property type="entry name" value="MFS_1"/>
    <property type="match status" value="1"/>
</dbReference>
<dbReference type="GO" id="GO:0016020">
    <property type="term" value="C:membrane"/>
    <property type="evidence" value="ECO:0007669"/>
    <property type="project" value="UniProtKB-SubCell"/>
</dbReference>
<sequence length="485" mass="53632">MDHGQDMLTKRVLRKLDYHVLPPIALLWLANFLDRSNIGNARISGLERDTHLHGNQFNTALAVFYITYIIVEVPSNAILKKFKANASRWIALLVLVWGIVTTLTGLVQNYAGLLAVRLCLGLCEGGLLPGMVLYLSSMYKRHELQIRIGVFYAAVSLSGAFGGLLATAISKMDGVGGLAGWRWIFILEGLATILASLVAGYVLPADLNSASFFTEEEKAHALWRFQNDNSPIFKEDASDMPPILNDAEEFEWREIKRGVLDVQTWLTGLAFFGQLVSLYSYSFFLPTIITGLGYSGTRAQLYTVPPYVPAAALTVIVAYFSDKLKLRGPFILVCLPLTIVGYIISIAAQTNKARYAAVFLIAAGIYPSGPCMLSILANNTSGHYKRATATALQTTIANLSGFLATFAYTPVDQAPEYIRGHSIALAFVIFAWIMVAANVTYCMWENKARREGRRDYHITKYEKLRVSGKTRAPIGDRHPGFMFTL</sequence>
<dbReference type="Gene3D" id="1.20.1250.20">
    <property type="entry name" value="MFS general substrate transporter like domains"/>
    <property type="match status" value="2"/>
</dbReference>
<keyword evidence="2" id="KW-0813">Transport</keyword>
<dbReference type="PROSITE" id="PS50850">
    <property type="entry name" value="MFS"/>
    <property type="match status" value="1"/>
</dbReference>
<evidence type="ECO:0000256" key="3">
    <source>
        <dbReference type="ARBA" id="ARBA00022692"/>
    </source>
</evidence>
<dbReference type="PANTHER" id="PTHR43791:SF67">
    <property type="entry name" value="TRANSPORTER, PUTATIVE (AFU_ORTHOLOGUE AFUA_3G04010)-RELATED"/>
    <property type="match status" value="1"/>
</dbReference>
<dbReference type="GO" id="GO:0022857">
    <property type="term" value="F:transmembrane transporter activity"/>
    <property type="evidence" value="ECO:0007669"/>
    <property type="project" value="InterPro"/>
</dbReference>
<feature type="transmembrane region" description="Helical" evidence="6">
    <location>
        <begin position="265"/>
        <end position="284"/>
    </location>
</feature>
<feature type="transmembrane region" description="Helical" evidence="6">
    <location>
        <begin position="355"/>
        <end position="377"/>
    </location>
</feature>
<evidence type="ECO:0000256" key="1">
    <source>
        <dbReference type="ARBA" id="ARBA00004141"/>
    </source>
</evidence>
<evidence type="ECO:0000256" key="2">
    <source>
        <dbReference type="ARBA" id="ARBA00022448"/>
    </source>
</evidence>
<dbReference type="InterPro" id="IPR011701">
    <property type="entry name" value="MFS"/>
</dbReference>